<dbReference type="InterPro" id="IPR032088">
    <property type="entry name" value="SAT"/>
</dbReference>
<dbReference type="Proteomes" id="UP000092993">
    <property type="component" value="Unassembled WGS sequence"/>
</dbReference>
<dbReference type="PANTHER" id="PTHR43775:SF21">
    <property type="entry name" value="NON-REDUCING POLYKETIDE SYNTHASE AUSA-RELATED"/>
    <property type="match status" value="1"/>
</dbReference>
<dbReference type="Gene3D" id="3.40.366.10">
    <property type="entry name" value="Malonyl-Coenzyme A Acyl Carrier Protein, domain 2"/>
    <property type="match status" value="2"/>
</dbReference>
<comment type="caution">
    <text evidence="5">The sequence shown here is derived from an EMBL/GenBank/DDBJ whole genome shotgun (WGS) entry which is preliminary data.</text>
</comment>
<feature type="compositionally biased region" description="Low complexity" evidence="3">
    <location>
        <begin position="221"/>
        <end position="234"/>
    </location>
</feature>
<feature type="non-terminal residue" evidence="5">
    <location>
        <position position="597"/>
    </location>
</feature>
<dbReference type="InterPro" id="IPR001227">
    <property type="entry name" value="Ac_transferase_dom_sf"/>
</dbReference>
<keyword evidence="2" id="KW-0597">Phosphoprotein</keyword>
<dbReference type="InterPro" id="IPR016039">
    <property type="entry name" value="Thiolase-like"/>
</dbReference>
<dbReference type="PANTHER" id="PTHR43775">
    <property type="entry name" value="FATTY ACID SYNTHASE"/>
    <property type="match status" value="1"/>
</dbReference>
<dbReference type="InterPro" id="IPR050091">
    <property type="entry name" value="PKS_NRPS_Biosynth_Enz"/>
</dbReference>
<reference evidence="5 6" key="1">
    <citation type="submission" date="2016-03" db="EMBL/GenBank/DDBJ databases">
        <title>Whole genome sequencing of Grifola frondosa 9006-11.</title>
        <authorList>
            <person name="Min B."/>
            <person name="Park H."/>
            <person name="Kim J.-G."/>
            <person name="Cho H."/>
            <person name="Oh Y.-L."/>
            <person name="Kong W.-S."/>
            <person name="Choi I.-G."/>
        </authorList>
    </citation>
    <scope>NUCLEOTIDE SEQUENCE [LARGE SCALE GENOMIC DNA]</scope>
    <source>
        <strain evidence="5 6">9006-11</strain>
    </source>
</reference>
<dbReference type="GO" id="GO:0004312">
    <property type="term" value="F:fatty acid synthase activity"/>
    <property type="evidence" value="ECO:0007669"/>
    <property type="project" value="TreeGrafter"/>
</dbReference>
<dbReference type="Gene3D" id="3.40.47.10">
    <property type="match status" value="1"/>
</dbReference>
<dbReference type="OrthoDB" id="329835at2759"/>
<evidence type="ECO:0000256" key="3">
    <source>
        <dbReference type="SAM" id="MobiDB-lite"/>
    </source>
</evidence>
<evidence type="ECO:0000256" key="2">
    <source>
        <dbReference type="ARBA" id="ARBA00022553"/>
    </source>
</evidence>
<sequence length="597" mass="63283">MQPCASLVRITLALSFCSSTLVLVTRVLVPTPVYASLRRPYLARLSTLHRPCSQALQPCLPNKTGLDMSDFLPDAFVFDGQGSAATTSSQTTNLALQDAQLPLGSTLLLACHQAFLKEFASLSPADQASSGIDINAFLAPRALIDVPPAFRANAVLANTNLYLIQLLRYLANIDPASFDAPPTADLIGFSTGVFAAVVVATSTSIPQLLVHASRLSASLSGSDTTPTSTLLPPSQNSHPPIPHLGVSSSSAPLAQRPPMPSPNSTPNAYVFTSAPVAHTDIRFQETGPHVYLTAITSDTCVTVSGRPDALAAFTASAALPSCSSKPASIHALYHAPVLLHTKAAVLASLAARTVRMPAYTDLARPLRSPITGEPVTEDDAGCAPTLAEAIVDMTLLHPVNFDTVARALHASASPSRAFRVANIGPGTSLARSLARSLHGLEVSIADWSSTTSRASSAAFPTSVKAAKFDDARQREPIAVVGMAVNLPGAKDADGLWSLLENGLNTVSEIPQNRFSVAQYNNAGGKRALKTKFGNFMDAPDAFDNAFFRISPREARSMDPQQRVLLQVAHHALESAGYVTTWATWVMMMMVVWEEEEE</sequence>
<dbReference type="InterPro" id="IPR014030">
    <property type="entry name" value="Ketoacyl_synth_N"/>
</dbReference>
<dbReference type="GO" id="GO:0044550">
    <property type="term" value="P:secondary metabolite biosynthetic process"/>
    <property type="evidence" value="ECO:0007669"/>
    <property type="project" value="TreeGrafter"/>
</dbReference>
<dbReference type="STRING" id="5627.A0A1C7LT19"/>
<dbReference type="AlphaFoldDB" id="A0A1C7LT19"/>
<feature type="domain" description="Ketosynthase family 3 (KS3)" evidence="4">
    <location>
        <begin position="474"/>
        <end position="597"/>
    </location>
</feature>
<organism evidence="5 6">
    <name type="scientific">Grifola frondosa</name>
    <name type="common">Maitake</name>
    <name type="synonym">Polyporus frondosus</name>
    <dbReference type="NCBI Taxonomy" id="5627"/>
    <lineage>
        <taxon>Eukaryota</taxon>
        <taxon>Fungi</taxon>
        <taxon>Dikarya</taxon>
        <taxon>Basidiomycota</taxon>
        <taxon>Agaricomycotina</taxon>
        <taxon>Agaricomycetes</taxon>
        <taxon>Polyporales</taxon>
        <taxon>Grifolaceae</taxon>
        <taxon>Grifola</taxon>
    </lineage>
</organism>
<name>A0A1C7LT19_GRIFR</name>
<accession>A0A1C7LT19</accession>
<evidence type="ECO:0000256" key="1">
    <source>
        <dbReference type="ARBA" id="ARBA00022450"/>
    </source>
</evidence>
<feature type="region of interest" description="Disordered" evidence="3">
    <location>
        <begin position="221"/>
        <end position="267"/>
    </location>
</feature>
<dbReference type="SUPFAM" id="SSF53901">
    <property type="entry name" value="Thiolase-like"/>
    <property type="match status" value="1"/>
</dbReference>
<dbReference type="PROSITE" id="PS52004">
    <property type="entry name" value="KS3_2"/>
    <property type="match status" value="1"/>
</dbReference>
<dbReference type="Pfam" id="PF00109">
    <property type="entry name" value="ketoacyl-synt"/>
    <property type="match status" value="1"/>
</dbReference>
<dbReference type="InterPro" id="IPR020841">
    <property type="entry name" value="PKS_Beta-ketoAc_synthase_dom"/>
</dbReference>
<dbReference type="SUPFAM" id="SSF52151">
    <property type="entry name" value="FabD/lysophospholipase-like"/>
    <property type="match status" value="1"/>
</dbReference>
<keyword evidence="6" id="KW-1185">Reference proteome</keyword>
<evidence type="ECO:0000313" key="5">
    <source>
        <dbReference type="EMBL" id="OBZ65944.1"/>
    </source>
</evidence>
<dbReference type="EMBL" id="LUGG01000038">
    <property type="protein sequence ID" value="OBZ65944.1"/>
    <property type="molecule type" value="Genomic_DNA"/>
</dbReference>
<dbReference type="Pfam" id="PF16073">
    <property type="entry name" value="SAT"/>
    <property type="match status" value="1"/>
</dbReference>
<evidence type="ECO:0000313" key="6">
    <source>
        <dbReference type="Proteomes" id="UP000092993"/>
    </source>
</evidence>
<keyword evidence="1" id="KW-0596">Phosphopantetheine</keyword>
<gene>
    <name evidence="5" type="ORF">A0H81_14048</name>
</gene>
<dbReference type="SMART" id="SM00825">
    <property type="entry name" value="PKS_KS"/>
    <property type="match status" value="1"/>
</dbReference>
<dbReference type="InterPro" id="IPR016035">
    <property type="entry name" value="Acyl_Trfase/lysoPLipase"/>
</dbReference>
<evidence type="ECO:0000259" key="4">
    <source>
        <dbReference type="PROSITE" id="PS52004"/>
    </source>
</evidence>
<proteinExistence type="predicted"/>
<protein>
    <recommendedName>
        <fullName evidence="4">Ketosynthase family 3 (KS3) domain-containing protein</fullName>
    </recommendedName>
</protein>
<dbReference type="GO" id="GO:0006633">
    <property type="term" value="P:fatty acid biosynthetic process"/>
    <property type="evidence" value="ECO:0007669"/>
    <property type="project" value="TreeGrafter"/>
</dbReference>